<evidence type="ECO:0000259" key="1">
    <source>
        <dbReference type="Pfam" id="PF09983"/>
    </source>
</evidence>
<dbReference type="RefSeq" id="WP_275247092.1">
    <property type="nucleotide sequence ID" value="NZ_BAABDX010000001.1"/>
</dbReference>
<evidence type="ECO:0000313" key="2">
    <source>
        <dbReference type="EMBL" id="WEF51496.1"/>
    </source>
</evidence>
<dbReference type="EMBL" id="CP113162">
    <property type="protein sequence ID" value="WEF51496.1"/>
    <property type="molecule type" value="Genomic_DNA"/>
</dbReference>
<feature type="domain" description="Wadjet protein JetD C-terminal" evidence="1">
    <location>
        <begin position="248"/>
        <end position="346"/>
    </location>
</feature>
<keyword evidence="3" id="KW-1185">Reference proteome</keyword>
<sequence>MSAGKARDILDILLDRVERVPNRTRQPAERAPAHFPSAAERAAFDRLLADAERQGAISVVKGRGDARHLTERIRLRDAVRLYEFLGRIPAVERARAAVYQLQASVVPKHTDAVEARDSIVAGWLRGERPFSISLEQTDQAVEFITALDAVLARDPMDRRDLRTYSGQTTGNTKLLERYASRIVNFLKQIRKLDADLSDSEVMASLGLEKFSQPVLIAGPVRLAGVDFANLAYVGLPPEQAPEIKPAGTIRSILTIENLASFNRHVREALQANDVAIYTGGFPSRAVAATLVAISRWPGITRIHHWGDIDEGGLRIALHLTSLLPIPVLPHLMNPALARMHGTPAKVSRKIDLLPGHPWHSLAIFLGGEDAQFLEQEKTDPKPITNVESG</sequence>
<dbReference type="Pfam" id="PF09983">
    <property type="entry name" value="JetD_C"/>
    <property type="match status" value="1"/>
</dbReference>
<reference evidence="2 3" key="1">
    <citation type="submission" date="2022-11" db="EMBL/GenBank/DDBJ databases">
        <authorList>
            <person name="Siebert D."/>
            <person name="Busche T."/>
            <person name="Saydam E."/>
            <person name="Kalinowski J."/>
            <person name="Ruckert C."/>
            <person name="Blombach B."/>
        </authorList>
    </citation>
    <scope>NUCLEOTIDE SEQUENCE [LARGE SCALE GENOMIC DNA]</scope>
    <source>
        <strain evidence="2 3">DSM 1083</strain>
    </source>
</reference>
<gene>
    <name evidence="2" type="ORF">AFIC_003090</name>
</gene>
<dbReference type="Proteomes" id="UP001213907">
    <property type="component" value="Chromosome"/>
</dbReference>
<accession>A0ABY8BQ84</accession>
<name>A0ABY8BQ84_AFICR</name>
<organism evidence="2 3">
    <name type="scientific">Afipia carboxydohydrogena</name>
    <name type="common">Pseudomonas carboxydohydrogena</name>
    <dbReference type="NCBI Taxonomy" id="290"/>
    <lineage>
        <taxon>Bacteria</taxon>
        <taxon>Pseudomonadati</taxon>
        <taxon>Pseudomonadota</taxon>
        <taxon>Alphaproteobacteria</taxon>
        <taxon>Hyphomicrobiales</taxon>
        <taxon>Nitrobacteraceae</taxon>
        <taxon>Afipia</taxon>
    </lineage>
</organism>
<proteinExistence type="predicted"/>
<dbReference type="InterPro" id="IPR024534">
    <property type="entry name" value="JetD_C"/>
</dbReference>
<protein>
    <submittedName>
        <fullName evidence="2">DUF2220 domain-containing protein</fullName>
    </submittedName>
</protein>
<evidence type="ECO:0000313" key="3">
    <source>
        <dbReference type="Proteomes" id="UP001213907"/>
    </source>
</evidence>